<dbReference type="InterPro" id="IPR053135">
    <property type="entry name" value="AKR2_Oxidoreductase"/>
</dbReference>
<dbReference type="PRINTS" id="PR00069">
    <property type="entry name" value="ALDKETRDTASE"/>
</dbReference>
<dbReference type="SUPFAM" id="SSF51430">
    <property type="entry name" value="NAD(P)-linked oxidoreductase"/>
    <property type="match status" value="1"/>
</dbReference>
<evidence type="ECO:0000259" key="1">
    <source>
        <dbReference type="Pfam" id="PF00248"/>
    </source>
</evidence>
<name>A0ABS1KZ25_9BACT</name>
<reference evidence="2 3" key="1">
    <citation type="submission" date="2021-01" db="EMBL/GenBank/DDBJ databases">
        <title>Chryseolinea sp. Jin1 Genome sequencing and assembly.</title>
        <authorList>
            <person name="Kim I."/>
        </authorList>
    </citation>
    <scope>NUCLEOTIDE SEQUENCE [LARGE SCALE GENOMIC DNA]</scope>
    <source>
        <strain evidence="2 3">Jin1</strain>
    </source>
</reference>
<dbReference type="PANTHER" id="PTHR43312:SF1">
    <property type="entry name" value="NADP-DEPENDENT OXIDOREDUCTASE DOMAIN-CONTAINING PROTEIN"/>
    <property type="match status" value="1"/>
</dbReference>
<organism evidence="2 3">
    <name type="scientific">Chryseolinea lacunae</name>
    <dbReference type="NCBI Taxonomy" id="2801331"/>
    <lineage>
        <taxon>Bacteria</taxon>
        <taxon>Pseudomonadati</taxon>
        <taxon>Bacteroidota</taxon>
        <taxon>Cytophagia</taxon>
        <taxon>Cytophagales</taxon>
        <taxon>Fulvivirgaceae</taxon>
        <taxon>Chryseolinea</taxon>
    </lineage>
</organism>
<dbReference type="PROSITE" id="PS51257">
    <property type="entry name" value="PROKAR_LIPOPROTEIN"/>
    <property type="match status" value="1"/>
</dbReference>
<keyword evidence="3" id="KW-1185">Reference proteome</keyword>
<evidence type="ECO:0000313" key="2">
    <source>
        <dbReference type="EMBL" id="MBL0743932.1"/>
    </source>
</evidence>
<dbReference type="RefSeq" id="WP_202013545.1">
    <property type="nucleotide sequence ID" value="NZ_JAERRB010000008.1"/>
</dbReference>
<dbReference type="Proteomes" id="UP000613030">
    <property type="component" value="Unassembled WGS sequence"/>
</dbReference>
<feature type="domain" description="NADP-dependent oxidoreductase" evidence="1">
    <location>
        <begin position="16"/>
        <end position="288"/>
    </location>
</feature>
<dbReference type="Gene3D" id="3.20.20.100">
    <property type="entry name" value="NADP-dependent oxidoreductase domain"/>
    <property type="match status" value="1"/>
</dbReference>
<dbReference type="Pfam" id="PF00248">
    <property type="entry name" value="Aldo_ket_red"/>
    <property type="match status" value="1"/>
</dbReference>
<dbReference type="InterPro" id="IPR020471">
    <property type="entry name" value="AKR"/>
</dbReference>
<protein>
    <submittedName>
        <fullName evidence="2">Aldo/keto reductase</fullName>
    </submittedName>
</protein>
<evidence type="ECO:0000313" key="3">
    <source>
        <dbReference type="Proteomes" id="UP000613030"/>
    </source>
</evidence>
<dbReference type="InterPro" id="IPR023210">
    <property type="entry name" value="NADP_OxRdtase_dom"/>
</dbReference>
<dbReference type="CDD" id="cd19086">
    <property type="entry name" value="AKR_AKR11C1"/>
    <property type="match status" value="1"/>
</dbReference>
<comment type="caution">
    <text evidence="2">The sequence shown here is derived from an EMBL/GenBank/DDBJ whole genome shotgun (WGS) entry which is preliminary data.</text>
</comment>
<dbReference type="InterPro" id="IPR036812">
    <property type="entry name" value="NAD(P)_OxRdtase_dom_sf"/>
</dbReference>
<gene>
    <name evidence="2" type="ORF">JI741_22055</name>
</gene>
<dbReference type="PANTHER" id="PTHR43312">
    <property type="entry name" value="D-THREO-ALDOSE 1-DEHYDROGENASE"/>
    <property type="match status" value="1"/>
</dbReference>
<accession>A0ABS1KZ25</accession>
<proteinExistence type="predicted"/>
<sequence length="299" mass="32420">MQYKPLGTSNLNVSVVGFGCMSLTGSDQENSALLKEAVQKGINYFDTADIYQHGENETTVGKALAGVRQQIILATKAGNVWKADGSGLDWNPSKAHILQAAEQSLKRLNTDYIDLYQLHGGTINDNIDDTLEAFELLKAQGKIRHYGISSIRPNVIREYCQRSAIVSVMMQYSLLDRRPEEACLALLQQHNISVVVRGSVASGLLAGKPAKSYLDYTETHVKVMADALQAIAKSKHVPSSEVAIQYVLANPAVASAVVGIRTPAQLNEALQAAAATPLAATELIALQQALHPNTYRDHR</sequence>
<dbReference type="EMBL" id="JAERRB010000008">
    <property type="protein sequence ID" value="MBL0743932.1"/>
    <property type="molecule type" value="Genomic_DNA"/>
</dbReference>